<reference evidence="6" key="1">
    <citation type="journal article" date="2015" name="Genome Biol. Evol.">
        <title>Extreme features of the Galdieria sulphuraria organellar genomes: a consequence of polyextremophily?</title>
        <authorList>
            <person name="Jain K."/>
            <person name="Krause K."/>
            <person name="Grewe F."/>
            <person name="Nelson G.F."/>
            <person name="Weber A.P."/>
            <person name="Christensen A.C."/>
            <person name="Mower J.P."/>
        </authorList>
    </citation>
    <scope>NUCLEOTIDE SEQUENCE</scope>
    <source>
        <strain evidence="6">074W</strain>
    </source>
</reference>
<keyword evidence="1" id="KW-0805">Transcription regulation</keyword>
<dbReference type="InterPro" id="IPR012318">
    <property type="entry name" value="HTH_CRP"/>
</dbReference>
<dbReference type="SUPFAM" id="SSF46785">
    <property type="entry name" value="Winged helix' DNA-binding domain"/>
    <property type="match status" value="1"/>
</dbReference>
<accession>A0A075W1D3</accession>
<evidence type="ECO:0000256" key="3">
    <source>
        <dbReference type="ARBA" id="ARBA00023163"/>
    </source>
</evidence>
<dbReference type="Pfam" id="PF13545">
    <property type="entry name" value="HTH_Crp_2"/>
    <property type="match status" value="1"/>
</dbReference>
<keyword evidence="4" id="KW-0472">Membrane</keyword>
<evidence type="ECO:0000256" key="1">
    <source>
        <dbReference type="ARBA" id="ARBA00023015"/>
    </source>
</evidence>
<keyword evidence="3" id="KW-0804">Transcription</keyword>
<dbReference type="InterPro" id="IPR018490">
    <property type="entry name" value="cNMP-bd_dom_sf"/>
</dbReference>
<organism evidence="6">
    <name type="scientific">Galdieria sulphuraria</name>
    <name type="common">Red alga</name>
    <dbReference type="NCBI Taxonomy" id="130081"/>
    <lineage>
        <taxon>Eukaryota</taxon>
        <taxon>Rhodophyta</taxon>
        <taxon>Bangiophyceae</taxon>
        <taxon>Galdieriales</taxon>
        <taxon>Galdieriaceae</taxon>
        <taxon>Galdieria</taxon>
    </lineage>
</organism>
<gene>
    <name evidence="6" type="primary">ntcA</name>
</gene>
<dbReference type="EMBL" id="KJ700459">
    <property type="protein sequence ID" value="AIG92472.1"/>
    <property type="molecule type" value="Genomic_DNA"/>
</dbReference>
<evidence type="ECO:0000256" key="4">
    <source>
        <dbReference type="SAM" id="Phobius"/>
    </source>
</evidence>
<feature type="transmembrane region" description="Helical" evidence="4">
    <location>
        <begin position="163"/>
        <end position="185"/>
    </location>
</feature>
<protein>
    <submittedName>
        <fullName evidence="6">NtcA-like transcriptional regulator</fullName>
    </submittedName>
</protein>
<proteinExistence type="predicted"/>
<dbReference type="GO" id="GO:0003677">
    <property type="term" value="F:DNA binding"/>
    <property type="evidence" value="ECO:0007669"/>
    <property type="project" value="UniProtKB-KW"/>
</dbReference>
<keyword evidence="4" id="KW-1133">Transmembrane helix</keyword>
<dbReference type="GO" id="GO:0006355">
    <property type="term" value="P:regulation of DNA-templated transcription"/>
    <property type="evidence" value="ECO:0007669"/>
    <property type="project" value="InterPro"/>
</dbReference>
<dbReference type="SMART" id="SM00419">
    <property type="entry name" value="HTH_CRP"/>
    <property type="match status" value="1"/>
</dbReference>
<dbReference type="SUPFAM" id="SSF51206">
    <property type="entry name" value="cAMP-binding domain-like"/>
    <property type="match status" value="1"/>
</dbReference>
<evidence type="ECO:0000259" key="5">
    <source>
        <dbReference type="PROSITE" id="PS51063"/>
    </source>
</evidence>
<feature type="domain" description="HTH crp-type" evidence="5">
    <location>
        <begin position="154"/>
        <end position="227"/>
    </location>
</feature>
<keyword evidence="2" id="KW-0238">DNA-binding</keyword>
<name>A0A075W1D3_GALSU</name>
<keyword evidence="6" id="KW-0934">Plastid</keyword>
<dbReference type="PROSITE" id="PS51063">
    <property type="entry name" value="HTH_CRP_2"/>
    <property type="match status" value="1"/>
</dbReference>
<keyword evidence="4" id="KW-0812">Transmembrane</keyword>
<geneLocation type="plastid" evidence="6"/>
<dbReference type="KEGG" id="gsl:JL72_p184"/>
<sequence length="235" mass="27947">MKIKFISNCKDNNYKHLFIDNNVILDNLMKNSLCLEIDKYEKLYFTISDLKYYFLITKGTIRISKIYNNGAKFTFIFLKEYDLFGKFGEIKKNNSSLIYELEALENTYLLKISIIRIFNKIDQEKTKTLYKKLIFALNKRLIRNNMLMEILTHRNIKNRLISFLLYLALYFGSLSKLGIIINLNLSHSTIAEILCSTRVTITRYIKSLEKRQYIKYLKKNIIIINPILLTQYKNL</sequence>
<dbReference type="InterPro" id="IPR014710">
    <property type="entry name" value="RmlC-like_jellyroll"/>
</dbReference>
<dbReference type="GeneID" id="20005506"/>
<evidence type="ECO:0000256" key="2">
    <source>
        <dbReference type="ARBA" id="ARBA00023125"/>
    </source>
</evidence>
<dbReference type="RefSeq" id="YP_009051026.1">
    <property type="nucleotide sequence ID" value="NC_024665.1"/>
</dbReference>
<dbReference type="Gene3D" id="2.60.120.10">
    <property type="entry name" value="Jelly Rolls"/>
    <property type="match status" value="1"/>
</dbReference>
<dbReference type="Gene3D" id="1.10.10.10">
    <property type="entry name" value="Winged helix-like DNA-binding domain superfamily/Winged helix DNA-binding domain"/>
    <property type="match status" value="1"/>
</dbReference>
<dbReference type="InterPro" id="IPR036390">
    <property type="entry name" value="WH_DNA-bd_sf"/>
</dbReference>
<dbReference type="CDD" id="cd00092">
    <property type="entry name" value="HTH_CRP"/>
    <property type="match status" value="1"/>
</dbReference>
<dbReference type="AlphaFoldDB" id="A0A075W1D3"/>
<evidence type="ECO:0000313" key="6">
    <source>
        <dbReference type="EMBL" id="AIG92472.1"/>
    </source>
</evidence>
<dbReference type="InterPro" id="IPR036388">
    <property type="entry name" value="WH-like_DNA-bd_sf"/>
</dbReference>